<dbReference type="AlphaFoldDB" id="A0A7G3ZFG9"/>
<dbReference type="EMBL" id="CP059248">
    <property type="protein sequence ID" value="QLL32255.1"/>
    <property type="molecule type" value="Genomic_DNA"/>
</dbReference>
<dbReference type="PANTHER" id="PTHR14778:SF2">
    <property type="entry name" value="KINETOCHORE-ASSOCIATED PROTEIN DSN1 HOMOLOG"/>
    <property type="match status" value="1"/>
</dbReference>
<feature type="compositionally biased region" description="Basic residues" evidence="1">
    <location>
        <begin position="429"/>
        <end position="439"/>
    </location>
</feature>
<feature type="compositionally biased region" description="Low complexity" evidence="1">
    <location>
        <begin position="40"/>
        <end position="49"/>
    </location>
</feature>
<evidence type="ECO:0000313" key="2">
    <source>
        <dbReference type="EMBL" id="QLL32255.1"/>
    </source>
</evidence>
<keyword evidence="3" id="KW-1185">Reference proteome</keyword>
<proteinExistence type="predicted"/>
<feature type="region of interest" description="Disordered" evidence="1">
    <location>
        <begin position="39"/>
        <end position="59"/>
    </location>
</feature>
<gene>
    <name evidence="2" type="ORF">HG536_0C04240</name>
</gene>
<protein>
    <recommendedName>
        <fullName evidence="4">Kinetochore-associated protein DSN1</fullName>
    </recommendedName>
</protein>
<organism evidence="2 3">
    <name type="scientific">Torulaspora globosa</name>
    <dbReference type="NCBI Taxonomy" id="48254"/>
    <lineage>
        <taxon>Eukaryota</taxon>
        <taxon>Fungi</taxon>
        <taxon>Dikarya</taxon>
        <taxon>Ascomycota</taxon>
        <taxon>Saccharomycotina</taxon>
        <taxon>Saccharomycetes</taxon>
        <taxon>Saccharomycetales</taxon>
        <taxon>Saccharomycetaceae</taxon>
        <taxon>Torulaspora</taxon>
    </lineage>
</organism>
<dbReference type="PANTHER" id="PTHR14778">
    <property type="entry name" value="KINETOCHORE-ASSOCIATED PROTEIN DSN1 HOMOLOG"/>
    <property type="match status" value="1"/>
</dbReference>
<accession>A0A7G3ZFG9</accession>
<evidence type="ECO:0000313" key="3">
    <source>
        <dbReference type="Proteomes" id="UP000515788"/>
    </source>
</evidence>
<sequence>MLSYVAICDLEPATLEGKQKMGIISDTIRRDHGCKVAGMSLESSRSLSRTPPPRKRSYPLKMETIPMSSSYEEFKGAHTHNDERLTSGKETEYGGIKPGMSSFEADDDFKFKRHKNKQSNGVPSLGERLDNLQDIKKARWVDNFNSSMPNGREAVPNGGSSPDARTQDHSQPYSQGVQGSGGLKGAPYMPYMYYYPIPTQGAPMVPFVGSPVHPAQMEGGHYMNSSHSAMPNSSLQPFFPPLPQQPRYENGSSQLLPPATFYPYNMVQSQHAQRTKDRRKSVLDNRGRRLSLLAVQDDQHGIVSPHKSVPERDFHRHIGNTSFGKELQLRQLFNWCIIRALRKLEEKESSSQRTSGNAGDRYVDPSKIALSILKEFVSDLRKGAIEVDWEAEEEASGDDEPAAAGEDTELRELFEEEEDVESSEGHNERHTKRRLRPKVRRSEDSKIPNSKNVQNEKNLEALESRIKDIKEEVQSWAQVLSAQWPEAEWKAIDTEVSSMSPVPPQGEATELTVDKIQEDLIQRLDRLQIHSHLLGSSSQALSLLIKDRQDKLSQDFTSTIKHNGPEIDPKALLKGLSKSIAQ</sequence>
<feature type="region of interest" description="Disordered" evidence="1">
    <location>
        <begin position="143"/>
        <end position="181"/>
    </location>
</feature>
<dbReference type="Proteomes" id="UP000515788">
    <property type="component" value="Chromosome 3"/>
</dbReference>
<dbReference type="GO" id="GO:0007059">
    <property type="term" value="P:chromosome segregation"/>
    <property type="evidence" value="ECO:0007669"/>
    <property type="project" value="InterPro"/>
</dbReference>
<dbReference type="RefSeq" id="XP_037138930.1">
    <property type="nucleotide sequence ID" value="XM_037283034.1"/>
</dbReference>
<name>A0A7G3ZFG9_9SACH</name>
<reference evidence="2 3" key="1">
    <citation type="submission" date="2020-06" db="EMBL/GenBank/DDBJ databases">
        <title>The yeast mating-type switching endonuclease HO is a domesticated member of an unorthodox homing genetic element family.</title>
        <authorList>
            <person name="Coughlan A.Y."/>
            <person name="Lombardi L."/>
            <person name="Braun-Galleani S."/>
            <person name="Martos A.R."/>
            <person name="Galeote V."/>
            <person name="Bigey F."/>
            <person name="Dequin S."/>
            <person name="Byrne K.P."/>
            <person name="Wolfe K.H."/>
        </authorList>
    </citation>
    <scope>NUCLEOTIDE SEQUENCE [LARGE SCALE GENOMIC DNA]</scope>
    <source>
        <strain evidence="2 3">CBS764</strain>
    </source>
</reference>
<dbReference type="KEGG" id="tgb:HG536_0C04240"/>
<dbReference type="InterPro" id="IPR013218">
    <property type="entry name" value="Dsn1/Mis13"/>
</dbReference>
<dbReference type="GO" id="GO:0000444">
    <property type="term" value="C:MIS12/MIND type complex"/>
    <property type="evidence" value="ECO:0007669"/>
    <property type="project" value="InterPro"/>
</dbReference>
<dbReference type="OrthoDB" id="3364649at2759"/>
<dbReference type="GeneID" id="59325391"/>
<feature type="region of interest" description="Disordered" evidence="1">
    <location>
        <begin position="414"/>
        <end position="453"/>
    </location>
</feature>
<dbReference type="Pfam" id="PF08202">
    <property type="entry name" value="MIS13"/>
    <property type="match status" value="1"/>
</dbReference>
<evidence type="ECO:0008006" key="4">
    <source>
        <dbReference type="Google" id="ProtNLM"/>
    </source>
</evidence>
<feature type="compositionally biased region" description="Polar residues" evidence="1">
    <location>
        <begin position="158"/>
        <end position="177"/>
    </location>
</feature>
<dbReference type="GO" id="GO:0051301">
    <property type="term" value="P:cell division"/>
    <property type="evidence" value="ECO:0007669"/>
    <property type="project" value="InterPro"/>
</dbReference>
<evidence type="ECO:0000256" key="1">
    <source>
        <dbReference type="SAM" id="MobiDB-lite"/>
    </source>
</evidence>